<evidence type="ECO:0000313" key="21">
    <source>
        <dbReference type="EMBL" id="EDW73837.1"/>
    </source>
</evidence>
<dbReference type="InterPro" id="IPR001245">
    <property type="entry name" value="Ser-Thr/Tyr_kinase_cat_dom"/>
</dbReference>
<comment type="subcellular location">
    <subcellularLocation>
        <location evidence="1">Membrane</location>
        <topology evidence="1">Single-pass type I membrane protein</topology>
    </subcellularLocation>
</comment>
<feature type="binding site" evidence="15 17">
    <location>
        <position position="515"/>
    </location>
    <ligand>
        <name>ATP</name>
        <dbReference type="ChEBI" id="CHEBI:30616"/>
    </ligand>
</feature>
<evidence type="ECO:0000256" key="4">
    <source>
        <dbReference type="ARBA" id="ARBA00022692"/>
    </source>
</evidence>
<sequence length="890" mass="101209">MIILYAKYAFIFWLLIGSNHGDLLLLNQITEDKTVINDAACTQKCLQANPSTRVTFRNCFSNCSSRDQSGQLTRNIILHKIQENYQLQLVCRTDGELTFRVDWVQHGHVTIPANQSAVYIIRLNAVKQDENVMESLLYMSDEKWFTIPSLAPGTAHNITVLAVHSDGAYSLIATELTFNTLKRGYTPKKMGEINLLTFNKKDQDPQHLVADIEWQPTADDNCYFDLIHYSTDSVSMEQPSPVHFRNPRELYRHSIDMIEFGEQIMVGLRSVNIKNQLESPVEWLAIQAPTCLDWYQFNYTLCAPAEPSNLTVAQEHYVQDNLALKISWDVPNHFPDNYTLHVVDLHPDSEEIQYHVNGTASFFYIPKIRVKGSNFEVRLVAYTTGGMSRSVIFLNKGAREPWISHGNLIKLILLIIVPIGCVVMLCLLTLCTRSRIRKDCRPGLELAVKETKAQLSLIDNSSLLANLSVNDCSLDLSMDELEVEPHAVLLQDILGEGAFGLVRRGVFKKRQVAVKLLKDQPNEEDVQAFKCEIQMLKAVGRHPNIVGIVGYSTRCRDRMMLLIEYCSLGSLQNFLRKEWKFRQEQSAHNAKIERPPKLERDINSRIEDINLSLPSTVLEELEVELASIQQEIFILAADNKTYGLNDIENIDGHLHAPVNQASSKSKHVFQNQEYFNDFCKESMLNPKRDPLTYVDLLDIAQQVAVGMEYLAQNKVVHRDLAARNVLISMDRSIKIADFGLSRDVYHENVYRKSGGSGKLPIKWLALESLTHQVYTSQSDVWSFGILLYEILTLGGMPYPSVAPSDLLQLLRQGQRMKRPEGCSDDMFALMQSCWCSIPGNRPTFTILKDQLGVMMKATNEMPKRLLQQQPLNCINPKLNDNDSDYLQALH</sequence>
<feature type="active site" description="Proton acceptor" evidence="14">
    <location>
        <position position="719"/>
    </location>
</feature>
<evidence type="ECO:0000256" key="8">
    <source>
        <dbReference type="ARBA" id="ARBA00022840"/>
    </source>
</evidence>
<dbReference type="CDD" id="cd00192">
    <property type="entry name" value="PTKc"/>
    <property type="match status" value="1"/>
</dbReference>
<dbReference type="GO" id="GO:0005886">
    <property type="term" value="C:plasma membrane"/>
    <property type="evidence" value="ECO:0007669"/>
    <property type="project" value="TreeGrafter"/>
</dbReference>
<keyword evidence="9 18" id="KW-1133">Transmembrane helix</keyword>
<gene>
    <name evidence="21" type="primary">Dwil\GK19476</name>
    <name evidence="21" type="ORF">Dwil_GK19476</name>
</gene>
<dbReference type="Gene3D" id="3.30.200.20">
    <property type="entry name" value="Phosphorylase Kinase, domain 1"/>
    <property type="match status" value="1"/>
</dbReference>
<proteinExistence type="predicted"/>
<dbReference type="AlphaFoldDB" id="B4MNZ8"/>
<dbReference type="InterPro" id="IPR020635">
    <property type="entry name" value="Tyr_kinase_cat_dom"/>
</dbReference>
<keyword evidence="7" id="KW-0418">Kinase</keyword>
<keyword evidence="16" id="KW-0460">Magnesium</keyword>
<evidence type="ECO:0000256" key="3">
    <source>
        <dbReference type="ARBA" id="ARBA00022679"/>
    </source>
</evidence>
<feature type="binding site" evidence="16">
    <location>
        <position position="724"/>
    </location>
    <ligand>
        <name>Mg(2+)</name>
        <dbReference type="ChEBI" id="CHEBI:18420"/>
    </ligand>
</feature>
<dbReference type="EMBL" id="CH963848">
    <property type="protein sequence ID" value="EDW73837.1"/>
    <property type="molecule type" value="Genomic_DNA"/>
</dbReference>
<evidence type="ECO:0000256" key="7">
    <source>
        <dbReference type="ARBA" id="ARBA00022777"/>
    </source>
</evidence>
<evidence type="ECO:0000256" key="19">
    <source>
        <dbReference type="SAM" id="SignalP"/>
    </source>
</evidence>
<keyword evidence="16" id="KW-0479">Metal-binding</keyword>
<dbReference type="GO" id="GO:0005524">
    <property type="term" value="F:ATP binding"/>
    <property type="evidence" value="ECO:0007669"/>
    <property type="project" value="UniProtKB-UniRule"/>
</dbReference>
<keyword evidence="11" id="KW-0829">Tyrosine-protein kinase</keyword>
<dbReference type="GO" id="GO:0004714">
    <property type="term" value="F:transmembrane receptor protein tyrosine kinase activity"/>
    <property type="evidence" value="ECO:0007669"/>
    <property type="project" value="UniProtKB-EC"/>
</dbReference>
<dbReference type="STRING" id="7260.B4MNZ8"/>
<dbReference type="PROSITE" id="PS50011">
    <property type="entry name" value="PROTEIN_KINASE_DOM"/>
    <property type="match status" value="1"/>
</dbReference>
<feature type="transmembrane region" description="Helical" evidence="18">
    <location>
        <begin position="411"/>
        <end position="431"/>
    </location>
</feature>
<dbReference type="FunFam" id="1.10.510.10:FF:000190">
    <property type="entry name" value="Proto-oncogene tyrosine-protein kinase receptor Ret"/>
    <property type="match status" value="1"/>
</dbReference>
<dbReference type="GO" id="GO:0007169">
    <property type="term" value="P:cell surface receptor protein tyrosine kinase signaling pathway"/>
    <property type="evidence" value="ECO:0007669"/>
    <property type="project" value="TreeGrafter"/>
</dbReference>
<keyword evidence="4 18" id="KW-0812">Transmembrane</keyword>
<dbReference type="Pfam" id="PF07714">
    <property type="entry name" value="PK_Tyr_Ser-Thr"/>
    <property type="match status" value="1"/>
</dbReference>
<feature type="binding site" evidence="15">
    <location>
        <begin position="495"/>
        <end position="502"/>
    </location>
    <ligand>
        <name>ATP</name>
        <dbReference type="ChEBI" id="CHEBI:30616"/>
    </ligand>
</feature>
<dbReference type="SMART" id="SM00219">
    <property type="entry name" value="TyrKc"/>
    <property type="match status" value="1"/>
</dbReference>
<evidence type="ECO:0000256" key="2">
    <source>
        <dbReference type="ARBA" id="ARBA00011902"/>
    </source>
</evidence>
<reference evidence="21 22" key="1">
    <citation type="journal article" date="2007" name="Nature">
        <title>Evolution of genes and genomes on the Drosophila phylogeny.</title>
        <authorList>
            <consortium name="Drosophila 12 Genomes Consortium"/>
            <person name="Clark A.G."/>
            <person name="Eisen M.B."/>
            <person name="Smith D.R."/>
            <person name="Bergman C.M."/>
            <person name="Oliver B."/>
            <person name="Markow T.A."/>
            <person name="Kaufman T.C."/>
            <person name="Kellis M."/>
            <person name="Gelbart W."/>
            <person name="Iyer V.N."/>
            <person name="Pollard D.A."/>
            <person name="Sackton T.B."/>
            <person name="Larracuente A.M."/>
            <person name="Singh N.D."/>
            <person name="Abad J.P."/>
            <person name="Abt D.N."/>
            <person name="Adryan B."/>
            <person name="Aguade M."/>
            <person name="Akashi H."/>
            <person name="Anderson W.W."/>
            <person name="Aquadro C.F."/>
            <person name="Ardell D.H."/>
            <person name="Arguello R."/>
            <person name="Artieri C.G."/>
            <person name="Barbash D.A."/>
            <person name="Barker D."/>
            <person name="Barsanti P."/>
            <person name="Batterham P."/>
            <person name="Batzoglou S."/>
            <person name="Begun D."/>
            <person name="Bhutkar A."/>
            <person name="Blanco E."/>
            <person name="Bosak S.A."/>
            <person name="Bradley R.K."/>
            <person name="Brand A.D."/>
            <person name="Brent M.R."/>
            <person name="Brooks A.N."/>
            <person name="Brown R.H."/>
            <person name="Butlin R.K."/>
            <person name="Caggese C."/>
            <person name="Calvi B.R."/>
            <person name="Bernardo de Carvalho A."/>
            <person name="Caspi A."/>
            <person name="Castrezana S."/>
            <person name="Celniker S.E."/>
            <person name="Chang J.L."/>
            <person name="Chapple C."/>
            <person name="Chatterji S."/>
            <person name="Chinwalla A."/>
            <person name="Civetta A."/>
            <person name="Clifton S.W."/>
            <person name="Comeron J.M."/>
            <person name="Costello J.C."/>
            <person name="Coyne J.A."/>
            <person name="Daub J."/>
            <person name="David R.G."/>
            <person name="Delcher A.L."/>
            <person name="Delehaunty K."/>
            <person name="Do C.B."/>
            <person name="Ebling H."/>
            <person name="Edwards K."/>
            <person name="Eickbush T."/>
            <person name="Evans J.D."/>
            <person name="Filipski A."/>
            <person name="Findeiss S."/>
            <person name="Freyhult E."/>
            <person name="Fulton L."/>
            <person name="Fulton R."/>
            <person name="Garcia A.C."/>
            <person name="Gardiner A."/>
            <person name="Garfield D.A."/>
            <person name="Garvin B.E."/>
            <person name="Gibson G."/>
            <person name="Gilbert D."/>
            <person name="Gnerre S."/>
            <person name="Godfrey J."/>
            <person name="Good R."/>
            <person name="Gotea V."/>
            <person name="Gravely B."/>
            <person name="Greenberg A.J."/>
            <person name="Griffiths-Jones S."/>
            <person name="Gross S."/>
            <person name="Guigo R."/>
            <person name="Gustafson E.A."/>
            <person name="Haerty W."/>
            <person name="Hahn M.W."/>
            <person name="Halligan D.L."/>
            <person name="Halpern A.L."/>
            <person name="Halter G.M."/>
            <person name="Han M.V."/>
            <person name="Heger A."/>
            <person name="Hillier L."/>
            <person name="Hinrichs A.S."/>
            <person name="Holmes I."/>
            <person name="Hoskins R.A."/>
            <person name="Hubisz M.J."/>
            <person name="Hultmark D."/>
            <person name="Huntley M.A."/>
            <person name="Jaffe D.B."/>
            <person name="Jagadeeshan S."/>
            <person name="Jeck W.R."/>
            <person name="Johnson J."/>
            <person name="Jones C.D."/>
            <person name="Jordan W.C."/>
            <person name="Karpen G.H."/>
            <person name="Kataoka E."/>
            <person name="Keightley P.D."/>
            <person name="Kheradpour P."/>
            <person name="Kirkness E.F."/>
            <person name="Koerich L.B."/>
            <person name="Kristiansen K."/>
            <person name="Kudrna D."/>
            <person name="Kulathinal R.J."/>
            <person name="Kumar S."/>
            <person name="Kwok R."/>
            <person name="Lander E."/>
            <person name="Langley C.H."/>
            <person name="Lapoint R."/>
            <person name="Lazzaro B.P."/>
            <person name="Lee S.J."/>
            <person name="Levesque L."/>
            <person name="Li R."/>
            <person name="Lin C.F."/>
            <person name="Lin M.F."/>
            <person name="Lindblad-Toh K."/>
            <person name="Llopart A."/>
            <person name="Long M."/>
            <person name="Low L."/>
            <person name="Lozovsky E."/>
            <person name="Lu J."/>
            <person name="Luo M."/>
            <person name="Machado C.A."/>
            <person name="Makalowski W."/>
            <person name="Marzo M."/>
            <person name="Matsuda M."/>
            <person name="Matzkin L."/>
            <person name="McAllister B."/>
            <person name="McBride C.S."/>
            <person name="McKernan B."/>
            <person name="McKernan K."/>
            <person name="Mendez-Lago M."/>
            <person name="Minx P."/>
            <person name="Mollenhauer M.U."/>
            <person name="Montooth K."/>
            <person name="Mount S.M."/>
            <person name="Mu X."/>
            <person name="Myers E."/>
            <person name="Negre B."/>
            <person name="Newfeld S."/>
            <person name="Nielsen R."/>
            <person name="Noor M.A."/>
            <person name="O'Grady P."/>
            <person name="Pachter L."/>
            <person name="Papaceit M."/>
            <person name="Parisi M.J."/>
            <person name="Parisi M."/>
            <person name="Parts L."/>
            <person name="Pedersen J.S."/>
            <person name="Pesole G."/>
            <person name="Phillippy A.M."/>
            <person name="Ponting C.P."/>
            <person name="Pop M."/>
            <person name="Porcelli D."/>
            <person name="Powell J.R."/>
            <person name="Prohaska S."/>
            <person name="Pruitt K."/>
            <person name="Puig M."/>
            <person name="Quesneville H."/>
            <person name="Ram K.R."/>
            <person name="Rand D."/>
            <person name="Rasmussen M.D."/>
            <person name="Reed L.K."/>
            <person name="Reenan R."/>
            <person name="Reily A."/>
            <person name="Remington K.A."/>
            <person name="Rieger T.T."/>
            <person name="Ritchie M.G."/>
            <person name="Robin C."/>
            <person name="Rogers Y.H."/>
            <person name="Rohde C."/>
            <person name="Rozas J."/>
            <person name="Rubenfield M.J."/>
            <person name="Ruiz A."/>
            <person name="Russo S."/>
            <person name="Salzberg S.L."/>
            <person name="Sanchez-Gracia A."/>
            <person name="Saranga D.J."/>
            <person name="Sato H."/>
            <person name="Schaeffer S.W."/>
            <person name="Schatz M.C."/>
            <person name="Schlenke T."/>
            <person name="Schwartz R."/>
            <person name="Segarra C."/>
            <person name="Singh R.S."/>
            <person name="Sirot L."/>
            <person name="Sirota M."/>
            <person name="Sisneros N.B."/>
            <person name="Smith C.D."/>
            <person name="Smith T.F."/>
            <person name="Spieth J."/>
            <person name="Stage D.E."/>
            <person name="Stark A."/>
            <person name="Stephan W."/>
            <person name="Strausberg R.L."/>
            <person name="Strempel S."/>
            <person name="Sturgill D."/>
            <person name="Sutton G."/>
            <person name="Sutton G.G."/>
            <person name="Tao W."/>
            <person name="Teichmann S."/>
            <person name="Tobari Y.N."/>
            <person name="Tomimura Y."/>
            <person name="Tsolas J.M."/>
            <person name="Valente V.L."/>
            <person name="Venter E."/>
            <person name="Venter J.C."/>
            <person name="Vicario S."/>
            <person name="Vieira F.G."/>
            <person name="Vilella A.J."/>
            <person name="Villasante A."/>
            <person name="Walenz B."/>
            <person name="Wang J."/>
            <person name="Wasserman M."/>
            <person name="Watts T."/>
            <person name="Wilson D."/>
            <person name="Wilson R.K."/>
            <person name="Wing R.A."/>
            <person name="Wolfner M.F."/>
            <person name="Wong A."/>
            <person name="Wong G.K."/>
            <person name="Wu C.I."/>
            <person name="Wu G."/>
            <person name="Yamamoto D."/>
            <person name="Yang H.P."/>
            <person name="Yang S.P."/>
            <person name="Yorke J.A."/>
            <person name="Yoshida K."/>
            <person name="Zdobnov E."/>
            <person name="Zhang P."/>
            <person name="Zhang Y."/>
            <person name="Zimin A.V."/>
            <person name="Baldwin J."/>
            <person name="Abdouelleil A."/>
            <person name="Abdulkadir J."/>
            <person name="Abebe A."/>
            <person name="Abera B."/>
            <person name="Abreu J."/>
            <person name="Acer S.C."/>
            <person name="Aftuck L."/>
            <person name="Alexander A."/>
            <person name="An P."/>
            <person name="Anderson E."/>
            <person name="Anderson S."/>
            <person name="Arachi H."/>
            <person name="Azer M."/>
            <person name="Bachantsang P."/>
            <person name="Barry A."/>
            <person name="Bayul T."/>
            <person name="Berlin A."/>
            <person name="Bessette D."/>
            <person name="Bloom T."/>
            <person name="Blye J."/>
            <person name="Boguslavskiy L."/>
            <person name="Bonnet C."/>
            <person name="Boukhgalter B."/>
            <person name="Bourzgui I."/>
            <person name="Brown A."/>
            <person name="Cahill P."/>
            <person name="Channer S."/>
            <person name="Cheshatsang Y."/>
            <person name="Chuda L."/>
            <person name="Citroen M."/>
            <person name="Collymore A."/>
            <person name="Cooke P."/>
            <person name="Costello M."/>
            <person name="D'Aco K."/>
            <person name="Daza R."/>
            <person name="De Haan G."/>
            <person name="DeGray S."/>
            <person name="DeMaso C."/>
            <person name="Dhargay N."/>
            <person name="Dooley K."/>
            <person name="Dooley E."/>
            <person name="Doricent M."/>
            <person name="Dorje P."/>
            <person name="Dorjee K."/>
            <person name="Dupes A."/>
            <person name="Elong R."/>
            <person name="Falk J."/>
            <person name="Farina A."/>
            <person name="Faro S."/>
            <person name="Ferguson D."/>
            <person name="Fisher S."/>
            <person name="Foley C.D."/>
            <person name="Franke A."/>
            <person name="Friedrich D."/>
            <person name="Gadbois L."/>
            <person name="Gearin G."/>
            <person name="Gearin C.R."/>
            <person name="Giannoukos G."/>
            <person name="Goode T."/>
            <person name="Graham J."/>
            <person name="Grandbois E."/>
            <person name="Grewal S."/>
            <person name="Gyaltsen K."/>
            <person name="Hafez N."/>
            <person name="Hagos B."/>
            <person name="Hall J."/>
            <person name="Henson C."/>
            <person name="Hollinger A."/>
            <person name="Honan T."/>
            <person name="Huard M.D."/>
            <person name="Hughes L."/>
            <person name="Hurhula B."/>
            <person name="Husby M.E."/>
            <person name="Kamat A."/>
            <person name="Kanga B."/>
            <person name="Kashin S."/>
            <person name="Khazanovich D."/>
            <person name="Kisner P."/>
            <person name="Lance K."/>
            <person name="Lara M."/>
            <person name="Lee W."/>
            <person name="Lennon N."/>
            <person name="Letendre F."/>
            <person name="LeVine R."/>
            <person name="Lipovsky A."/>
            <person name="Liu X."/>
            <person name="Liu J."/>
            <person name="Liu S."/>
            <person name="Lokyitsang T."/>
            <person name="Lokyitsang Y."/>
            <person name="Lubonja R."/>
            <person name="Lui A."/>
            <person name="MacDonald P."/>
            <person name="Magnisalis V."/>
            <person name="Maru K."/>
            <person name="Matthews C."/>
            <person name="McCusker W."/>
            <person name="McDonough S."/>
            <person name="Mehta T."/>
            <person name="Meldrim J."/>
            <person name="Meneus L."/>
            <person name="Mihai O."/>
            <person name="Mihalev A."/>
            <person name="Mihova T."/>
            <person name="Mittelman R."/>
            <person name="Mlenga V."/>
            <person name="Montmayeur A."/>
            <person name="Mulrain L."/>
            <person name="Navidi A."/>
            <person name="Naylor J."/>
            <person name="Negash T."/>
            <person name="Nguyen T."/>
            <person name="Nguyen N."/>
            <person name="Nicol R."/>
            <person name="Norbu C."/>
            <person name="Norbu N."/>
            <person name="Novod N."/>
            <person name="O'Neill B."/>
            <person name="Osman S."/>
            <person name="Markiewicz E."/>
            <person name="Oyono O.L."/>
            <person name="Patti C."/>
            <person name="Phunkhang P."/>
            <person name="Pierre F."/>
            <person name="Priest M."/>
            <person name="Raghuraman S."/>
            <person name="Rege F."/>
            <person name="Reyes R."/>
            <person name="Rise C."/>
            <person name="Rogov P."/>
            <person name="Ross K."/>
            <person name="Ryan E."/>
            <person name="Settipalli S."/>
            <person name="Shea T."/>
            <person name="Sherpa N."/>
            <person name="Shi L."/>
            <person name="Shih D."/>
            <person name="Sparrow T."/>
            <person name="Spaulding J."/>
            <person name="Stalker J."/>
            <person name="Stange-Thomann N."/>
            <person name="Stavropoulos S."/>
            <person name="Stone C."/>
            <person name="Strader C."/>
            <person name="Tesfaye S."/>
            <person name="Thomson T."/>
            <person name="Thoulutsang Y."/>
            <person name="Thoulutsang D."/>
            <person name="Topham K."/>
            <person name="Topping I."/>
            <person name="Tsamla T."/>
            <person name="Vassiliev H."/>
            <person name="Vo A."/>
            <person name="Wangchuk T."/>
            <person name="Wangdi T."/>
            <person name="Weiand M."/>
            <person name="Wilkinson J."/>
            <person name="Wilson A."/>
            <person name="Yadav S."/>
            <person name="Young G."/>
            <person name="Yu Q."/>
            <person name="Zembek L."/>
            <person name="Zhong D."/>
            <person name="Zimmer A."/>
            <person name="Zwirko Z."/>
            <person name="Jaffe D.B."/>
            <person name="Alvarez P."/>
            <person name="Brockman W."/>
            <person name="Butler J."/>
            <person name="Chin C."/>
            <person name="Gnerre S."/>
            <person name="Grabherr M."/>
            <person name="Kleber M."/>
            <person name="Mauceli E."/>
            <person name="MacCallum I."/>
        </authorList>
    </citation>
    <scope>NUCLEOTIDE SEQUENCE [LARGE SCALE GENOMIC DNA]</scope>
    <source>
        <strain evidence="22">Tucson 14030-0811.24</strain>
    </source>
</reference>
<dbReference type="EC" id="2.7.10.1" evidence="2"/>
<feature type="chain" id="PRO_5002815479" description="receptor protein-tyrosine kinase" evidence="19">
    <location>
        <begin position="22"/>
        <end position="890"/>
    </location>
</feature>
<dbReference type="KEGG" id="dwi:6639809"/>
<feature type="domain" description="Protein kinase" evidence="20">
    <location>
        <begin position="488"/>
        <end position="853"/>
    </location>
</feature>
<dbReference type="InterPro" id="IPR017441">
    <property type="entry name" value="Protein_kinase_ATP_BS"/>
</dbReference>
<evidence type="ECO:0000256" key="1">
    <source>
        <dbReference type="ARBA" id="ARBA00004479"/>
    </source>
</evidence>
<evidence type="ECO:0000313" key="22">
    <source>
        <dbReference type="Proteomes" id="UP000007798"/>
    </source>
</evidence>
<keyword evidence="8 15" id="KW-0067">ATP-binding</keyword>
<dbReference type="SUPFAM" id="SSF56112">
    <property type="entry name" value="Protein kinase-like (PK-like)"/>
    <property type="match status" value="1"/>
</dbReference>
<dbReference type="Proteomes" id="UP000007798">
    <property type="component" value="Unassembled WGS sequence"/>
</dbReference>
<dbReference type="eggNOG" id="KOG0200">
    <property type="taxonomic scope" value="Eukaryota"/>
</dbReference>
<dbReference type="InterPro" id="IPR011009">
    <property type="entry name" value="Kinase-like_dom_sf"/>
</dbReference>
<evidence type="ECO:0000256" key="15">
    <source>
        <dbReference type="PIRSR" id="PIRSR000615-2"/>
    </source>
</evidence>
<comment type="catalytic activity">
    <reaction evidence="13">
        <text>L-tyrosyl-[protein] + ATP = O-phospho-L-tyrosyl-[protein] + ADP + H(+)</text>
        <dbReference type="Rhea" id="RHEA:10596"/>
        <dbReference type="Rhea" id="RHEA-COMP:10136"/>
        <dbReference type="Rhea" id="RHEA-COMP:20101"/>
        <dbReference type="ChEBI" id="CHEBI:15378"/>
        <dbReference type="ChEBI" id="CHEBI:30616"/>
        <dbReference type="ChEBI" id="CHEBI:46858"/>
        <dbReference type="ChEBI" id="CHEBI:61978"/>
        <dbReference type="ChEBI" id="CHEBI:456216"/>
        <dbReference type="EC" id="2.7.10.1"/>
    </reaction>
</comment>
<evidence type="ECO:0000259" key="20">
    <source>
        <dbReference type="PROSITE" id="PS50011"/>
    </source>
</evidence>
<evidence type="ECO:0000256" key="14">
    <source>
        <dbReference type="PIRSR" id="PIRSR000615-1"/>
    </source>
</evidence>
<dbReference type="GO" id="GO:1902533">
    <property type="term" value="P:positive regulation of intracellular signal transduction"/>
    <property type="evidence" value="ECO:0007669"/>
    <property type="project" value="UniProtKB-ARBA"/>
</dbReference>
<dbReference type="SUPFAM" id="SSF49265">
    <property type="entry name" value="Fibronectin type III"/>
    <property type="match status" value="1"/>
</dbReference>
<organism evidence="21 22">
    <name type="scientific">Drosophila willistoni</name>
    <name type="common">Fruit fly</name>
    <dbReference type="NCBI Taxonomy" id="7260"/>
    <lineage>
        <taxon>Eukaryota</taxon>
        <taxon>Metazoa</taxon>
        <taxon>Ecdysozoa</taxon>
        <taxon>Arthropoda</taxon>
        <taxon>Hexapoda</taxon>
        <taxon>Insecta</taxon>
        <taxon>Pterygota</taxon>
        <taxon>Neoptera</taxon>
        <taxon>Endopterygota</taxon>
        <taxon>Diptera</taxon>
        <taxon>Brachycera</taxon>
        <taxon>Muscomorpha</taxon>
        <taxon>Ephydroidea</taxon>
        <taxon>Drosophilidae</taxon>
        <taxon>Drosophila</taxon>
        <taxon>Sophophora</taxon>
    </lineage>
</organism>
<evidence type="ECO:0000256" key="6">
    <source>
        <dbReference type="ARBA" id="ARBA00022741"/>
    </source>
</evidence>
<evidence type="ECO:0000256" key="5">
    <source>
        <dbReference type="ARBA" id="ARBA00022729"/>
    </source>
</evidence>
<dbReference type="PANTHER" id="PTHR24416">
    <property type="entry name" value="TYROSINE-PROTEIN KINASE RECEPTOR"/>
    <property type="match status" value="1"/>
</dbReference>
<dbReference type="PhylomeDB" id="B4MNZ8"/>
<dbReference type="InterPro" id="IPR036116">
    <property type="entry name" value="FN3_sf"/>
</dbReference>
<keyword evidence="22" id="KW-1185">Reference proteome</keyword>
<keyword evidence="3 21" id="KW-0808">Transferase</keyword>
<evidence type="ECO:0000256" key="11">
    <source>
        <dbReference type="ARBA" id="ARBA00023137"/>
    </source>
</evidence>
<evidence type="ECO:0000256" key="18">
    <source>
        <dbReference type="SAM" id="Phobius"/>
    </source>
</evidence>
<dbReference type="FunCoup" id="B4MNZ8">
    <property type="interactions" value="83"/>
</dbReference>
<dbReference type="Gene3D" id="1.10.510.10">
    <property type="entry name" value="Transferase(Phosphotransferase) domain 1"/>
    <property type="match status" value="1"/>
</dbReference>
<dbReference type="GO" id="GO:0043235">
    <property type="term" value="C:receptor complex"/>
    <property type="evidence" value="ECO:0007669"/>
    <property type="project" value="TreeGrafter"/>
</dbReference>
<feature type="binding site" evidence="15">
    <location>
        <position position="723"/>
    </location>
    <ligand>
        <name>ATP</name>
        <dbReference type="ChEBI" id="CHEBI:30616"/>
    </ligand>
</feature>
<dbReference type="PANTHER" id="PTHR24416:SF620">
    <property type="entry name" value="TYROSINE-PROTEIN KINASE RECEPTOR TORSO"/>
    <property type="match status" value="1"/>
</dbReference>
<keyword evidence="12" id="KW-0325">Glycoprotein</keyword>
<protein>
    <recommendedName>
        <fullName evidence="2">receptor protein-tyrosine kinase</fullName>
        <ecNumber evidence="2">2.7.10.1</ecNumber>
    </recommendedName>
</protein>
<evidence type="ECO:0000256" key="12">
    <source>
        <dbReference type="ARBA" id="ARBA00023180"/>
    </source>
</evidence>
<dbReference type="InterPro" id="IPR008266">
    <property type="entry name" value="Tyr_kinase_AS"/>
</dbReference>
<feature type="binding site" evidence="16">
    <location>
        <position position="737"/>
    </location>
    <ligand>
        <name>Mg(2+)</name>
        <dbReference type="ChEBI" id="CHEBI:18420"/>
    </ligand>
</feature>
<dbReference type="PROSITE" id="PS00109">
    <property type="entry name" value="PROTEIN_KINASE_TYR"/>
    <property type="match status" value="1"/>
</dbReference>
<evidence type="ECO:0000256" key="13">
    <source>
        <dbReference type="ARBA" id="ARBA00051243"/>
    </source>
</evidence>
<evidence type="ECO:0000256" key="10">
    <source>
        <dbReference type="ARBA" id="ARBA00023136"/>
    </source>
</evidence>
<keyword evidence="10 18" id="KW-0472">Membrane</keyword>
<keyword evidence="5 19" id="KW-0732">Signal</keyword>
<dbReference type="PROSITE" id="PS00107">
    <property type="entry name" value="PROTEIN_KINASE_ATP"/>
    <property type="match status" value="1"/>
</dbReference>
<dbReference type="HOGENOM" id="CLU_013938_1_0_1"/>
<evidence type="ECO:0000256" key="9">
    <source>
        <dbReference type="ARBA" id="ARBA00022989"/>
    </source>
</evidence>
<feature type="signal peptide" evidence="19">
    <location>
        <begin position="1"/>
        <end position="21"/>
    </location>
</feature>
<evidence type="ECO:0000256" key="16">
    <source>
        <dbReference type="PIRSR" id="PIRSR000615-3"/>
    </source>
</evidence>
<dbReference type="InParanoid" id="B4MNZ8"/>
<dbReference type="InterPro" id="IPR000719">
    <property type="entry name" value="Prot_kinase_dom"/>
</dbReference>
<keyword evidence="6 15" id="KW-0547">Nucleotide-binding</keyword>
<dbReference type="GO" id="GO:0046872">
    <property type="term" value="F:metal ion binding"/>
    <property type="evidence" value="ECO:0007669"/>
    <property type="project" value="UniProtKB-KW"/>
</dbReference>
<dbReference type="OMA" id="AEIEWQP"/>
<dbReference type="OrthoDB" id="3256376at2759"/>
<evidence type="ECO:0000256" key="17">
    <source>
        <dbReference type="PROSITE-ProRule" id="PRU10141"/>
    </source>
</evidence>
<accession>B4MNZ8</accession>
<name>B4MNZ8_DROWI</name>
<dbReference type="InterPro" id="IPR050122">
    <property type="entry name" value="RTK"/>
</dbReference>